<dbReference type="EMBL" id="KN823975">
    <property type="protein sequence ID" value="KIO15545.1"/>
    <property type="molecule type" value="Genomic_DNA"/>
</dbReference>
<accession>A0A0C3PMI4</accession>
<evidence type="ECO:0000259" key="4">
    <source>
        <dbReference type="Pfam" id="PF00005"/>
    </source>
</evidence>
<protein>
    <recommendedName>
        <fullName evidence="4">ABC transporter domain-containing protein</fullName>
    </recommendedName>
</protein>
<keyword evidence="6" id="KW-1185">Reference proteome</keyword>
<dbReference type="GO" id="GO:0016020">
    <property type="term" value="C:membrane"/>
    <property type="evidence" value="ECO:0007669"/>
    <property type="project" value="TreeGrafter"/>
</dbReference>
<dbReference type="PANTHER" id="PTHR24223:SF415">
    <property type="entry name" value="FI20190P1"/>
    <property type="match status" value="1"/>
</dbReference>
<dbReference type="PANTHER" id="PTHR24223">
    <property type="entry name" value="ATP-BINDING CASSETTE SUB-FAMILY C"/>
    <property type="match status" value="1"/>
</dbReference>
<dbReference type="InterPro" id="IPR003439">
    <property type="entry name" value="ABC_transporter-like_ATP-bd"/>
</dbReference>
<dbReference type="Gene3D" id="3.40.50.300">
    <property type="entry name" value="P-loop containing nucleotide triphosphate hydrolases"/>
    <property type="match status" value="1"/>
</dbReference>
<dbReference type="GO" id="GO:0016887">
    <property type="term" value="F:ATP hydrolysis activity"/>
    <property type="evidence" value="ECO:0007669"/>
    <property type="project" value="InterPro"/>
</dbReference>
<proteinExistence type="predicted"/>
<dbReference type="Pfam" id="PF00005">
    <property type="entry name" value="ABC_tran"/>
    <property type="match status" value="1"/>
</dbReference>
<evidence type="ECO:0000313" key="5">
    <source>
        <dbReference type="EMBL" id="KIO15545.1"/>
    </source>
</evidence>
<dbReference type="AlphaFoldDB" id="A0A0C3PMI4"/>
<evidence type="ECO:0000256" key="3">
    <source>
        <dbReference type="SAM" id="MobiDB-lite"/>
    </source>
</evidence>
<dbReference type="InterPro" id="IPR027417">
    <property type="entry name" value="P-loop_NTPase"/>
</dbReference>
<dbReference type="InterPro" id="IPR050173">
    <property type="entry name" value="ABC_transporter_C-like"/>
</dbReference>
<name>A0A0C3PMI4_9AGAM</name>
<feature type="compositionally biased region" description="Low complexity" evidence="3">
    <location>
        <begin position="52"/>
        <end position="61"/>
    </location>
</feature>
<evidence type="ECO:0000256" key="1">
    <source>
        <dbReference type="ARBA" id="ARBA00022741"/>
    </source>
</evidence>
<sequence length="202" mass="22549">MRDNLDPFGEHSDEECLDALERAHINGSTPASRRASRAPSIHGRVRPDKPETASVATTKTGTTQYDDQKYAVGLETKVSAGGTNFSQGQRQLIAMARALLRRSSIIIMDEATSSIDFHTDALVQRTIREEFSSSLLITIAHRIRTVNYRYDRVIVLDQGRIVEFDTPLNLIQREGGVFRGMCLKSRHFEELLATCSAKKQVG</sequence>
<dbReference type="SUPFAM" id="SSF52540">
    <property type="entry name" value="P-loop containing nucleoside triphosphate hydrolases"/>
    <property type="match status" value="1"/>
</dbReference>
<reference evidence="6" key="2">
    <citation type="submission" date="2015-01" db="EMBL/GenBank/DDBJ databases">
        <title>Evolutionary Origins and Diversification of the Mycorrhizal Mutualists.</title>
        <authorList>
            <consortium name="DOE Joint Genome Institute"/>
            <consortium name="Mycorrhizal Genomics Consortium"/>
            <person name="Kohler A."/>
            <person name="Kuo A."/>
            <person name="Nagy L.G."/>
            <person name="Floudas D."/>
            <person name="Copeland A."/>
            <person name="Barry K.W."/>
            <person name="Cichocki N."/>
            <person name="Veneault-Fourrey C."/>
            <person name="LaButti K."/>
            <person name="Lindquist E.A."/>
            <person name="Lipzen A."/>
            <person name="Lundell T."/>
            <person name="Morin E."/>
            <person name="Murat C."/>
            <person name="Riley R."/>
            <person name="Ohm R."/>
            <person name="Sun H."/>
            <person name="Tunlid A."/>
            <person name="Henrissat B."/>
            <person name="Grigoriev I.V."/>
            <person name="Hibbett D.S."/>
            <person name="Martin F."/>
        </authorList>
    </citation>
    <scope>NUCLEOTIDE SEQUENCE [LARGE SCALE GENOMIC DNA]</scope>
    <source>
        <strain evidence="6">MUT 4182</strain>
    </source>
</reference>
<dbReference type="STRING" id="1051891.A0A0C3PMI4"/>
<dbReference type="Proteomes" id="UP000054248">
    <property type="component" value="Unassembled WGS sequence"/>
</dbReference>
<dbReference type="InterPro" id="IPR017871">
    <property type="entry name" value="ABC_transporter-like_CS"/>
</dbReference>
<feature type="domain" description="ABC transporter" evidence="4">
    <location>
        <begin position="74"/>
        <end position="113"/>
    </location>
</feature>
<dbReference type="GO" id="GO:0042626">
    <property type="term" value="F:ATPase-coupled transmembrane transporter activity"/>
    <property type="evidence" value="ECO:0007669"/>
    <property type="project" value="TreeGrafter"/>
</dbReference>
<gene>
    <name evidence="5" type="ORF">M407DRAFT_86988</name>
</gene>
<keyword evidence="2" id="KW-0067">ATP-binding</keyword>
<evidence type="ECO:0000313" key="6">
    <source>
        <dbReference type="Proteomes" id="UP000054248"/>
    </source>
</evidence>
<feature type="region of interest" description="Disordered" evidence="3">
    <location>
        <begin position="25"/>
        <end position="61"/>
    </location>
</feature>
<dbReference type="PROSITE" id="PS00211">
    <property type="entry name" value="ABC_TRANSPORTER_1"/>
    <property type="match status" value="1"/>
</dbReference>
<dbReference type="GO" id="GO:0005524">
    <property type="term" value="F:ATP binding"/>
    <property type="evidence" value="ECO:0007669"/>
    <property type="project" value="UniProtKB-KW"/>
</dbReference>
<dbReference type="OrthoDB" id="6500128at2759"/>
<reference evidence="5 6" key="1">
    <citation type="submission" date="2014-04" db="EMBL/GenBank/DDBJ databases">
        <authorList>
            <consortium name="DOE Joint Genome Institute"/>
            <person name="Kuo A."/>
            <person name="Girlanda M."/>
            <person name="Perotto S."/>
            <person name="Kohler A."/>
            <person name="Nagy L.G."/>
            <person name="Floudas D."/>
            <person name="Copeland A."/>
            <person name="Barry K.W."/>
            <person name="Cichocki N."/>
            <person name="Veneault-Fourrey C."/>
            <person name="LaButti K."/>
            <person name="Lindquist E.A."/>
            <person name="Lipzen A."/>
            <person name="Lundell T."/>
            <person name="Morin E."/>
            <person name="Murat C."/>
            <person name="Sun H."/>
            <person name="Tunlid A."/>
            <person name="Henrissat B."/>
            <person name="Grigoriev I.V."/>
            <person name="Hibbett D.S."/>
            <person name="Martin F."/>
            <person name="Nordberg H.P."/>
            <person name="Cantor M.N."/>
            <person name="Hua S.X."/>
        </authorList>
    </citation>
    <scope>NUCLEOTIDE SEQUENCE [LARGE SCALE GENOMIC DNA]</scope>
    <source>
        <strain evidence="5 6">MUT 4182</strain>
    </source>
</reference>
<organism evidence="5 6">
    <name type="scientific">Tulasnella calospora MUT 4182</name>
    <dbReference type="NCBI Taxonomy" id="1051891"/>
    <lineage>
        <taxon>Eukaryota</taxon>
        <taxon>Fungi</taxon>
        <taxon>Dikarya</taxon>
        <taxon>Basidiomycota</taxon>
        <taxon>Agaricomycotina</taxon>
        <taxon>Agaricomycetes</taxon>
        <taxon>Cantharellales</taxon>
        <taxon>Tulasnellaceae</taxon>
        <taxon>Tulasnella</taxon>
    </lineage>
</organism>
<evidence type="ECO:0000256" key="2">
    <source>
        <dbReference type="ARBA" id="ARBA00022840"/>
    </source>
</evidence>
<keyword evidence="1" id="KW-0547">Nucleotide-binding</keyword>
<dbReference type="HOGENOM" id="CLU_000604_1_9_1"/>